<keyword evidence="4" id="KW-0813">Transport</keyword>
<keyword evidence="6" id="KW-0145">Chemotaxis</keyword>
<evidence type="ECO:0000256" key="8">
    <source>
        <dbReference type="ARBA" id="ARBA00022927"/>
    </source>
</evidence>
<dbReference type="InterPro" id="IPR053716">
    <property type="entry name" value="Flag_assembly_chemotaxis_eff"/>
</dbReference>
<keyword evidence="10" id="KW-1006">Bacterial flagellum protein export</keyword>
<reference evidence="12" key="1">
    <citation type="journal article" date="2022" name="Arch. Microbiol.">
        <title>Thiomicrorhabdus immobilis sp. nov., a mesophilic sulfur-oxidizing bacterium isolated from sediment of a brackish lake in northern Japan.</title>
        <authorList>
            <person name="Kojima H."/>
            <person name="Mochizuki J."/>
            <person name="Kanda M."/>
            <person name="Watanabe T."/>
            <person name="Fukui M."/>
        </authorList>
    </citation>
    <scope>NUCLEOTIDE SEQUENCE</scope>
    <source>
        <strain evidence="12">Am19</strain>
    </source>
</reference>
<keyword evidence="11" id="KW-0175">Coiled coil</keyword>
<keyword evidence="7" id="KW-1005">Bacterial flagellum biogenesis</keyword>
<dbReference type="PANTHER" id="PTHR38786:SF1">
    <property type="entry name" value="FLAGELLAR FLIJ PROTEIN"/>
    <property type="match status" value="1"/>
</dbReference>
<protein>
    <recommendedName>
        <fullName evidence="3">Flagellar FliJ protein</fullName>
    </recommendedName>
</protein>
<feature type="coiled-coil region" evidence="11">
    <location>
        <begin position="5"/>
        <end position="39"/>
    </location>
</feature>
<dbReference type="PANTHER" id="PTHR38786">
    <property type="entry name" value="FLAGELLAR FLIJ PROTEIN"/>
    <property type="match status" value="1"/>
</dbReference>
<keyword evidence="8" id="KW-0653">Protein transport</keyword>
<evidence type="ECO:0000256" key="9">
    <source>
        <dbReference type="ARBA" id="ARBA00023136"/>
    </source>
</evidence>
<keyword evidence="9" id="KW-0472">Membrane</keyword>
<organism evidence="12 13">
    <name type="scientific">Thiomicrorhabdus immobilis</name>
    <dbReference type="NCBI Taxonomy" id="2791037"/>
    <lineage>
        <taxon>Bacteria</taxon>
        <taxon>Pseudomonadati</taxon>
        <taxon>Pseudomonadota</taxon>
        <taxon>Gammaproteobacteria</taxon>
        <taxon>Thiotrichales</taxon>
        <taxon>Piscirickettsiaceae</taxon>
        <taxon>Thiomicrorhabdus</taxon>
    </lineage>
</organism>
<proteinExistence type="inferred from homology"/>
<keyword evidence="5" id="KW-1003">Cell membrane</keyword>
<comment type="similarity">
    <text evidence="2">Belongs to the FliJ family.</text>
</comment>
<evidence type="ECO:0000256" key="4">
    <source>
        <dbReference type="ARBA" id="ARBA00022448"/>
    </source>
</evidence>
<evidence type="ECO:0000256" key="3">
    <source>
        <dbReference type="ARBA" id="ARBA00020392"/>
    </source>
</evidence>
<name>A0ABN6CVE4_9GAMM</name>
<evidence type="ECO:0000256" key="11">
    <source>
        <dbReference type="SAM" id="Coils"/>
    </source>
</evidence>
<dbReference type="Gene3D" id="1.10.287.1700">
    <property type="match status" value="1"/>
</dbReference>
<evidence type="ECO:0000256" key="2">
    <source>
        <dbReference type="ARBA" id="ARBA00010004"/>
    </source>
</evidence>
<evidence type="ECO:0000313" key="12">
    <source>
        <dbReference type="EMBL" id="BCN92992.1"/>
    </source>
</evidence>
<evidence type="ECO:0000256" key="10">
    <source>
        <dbReference type="ARBA" id="ARBA00023225"/>
    </source>
</evidence>
<dbReference type="InterPro" id="IPR052570">
    <property type="entry name" value="FliJ"/>
</dbReference>
<dbReference type="InterPro" id="IPR012823">
    <property type="entry name" value="Flagell_FliJ"/>
</dbReference>
<evidence type="ECO:0000256" key="5">
    <source>
        <dbReference type="ARBA" id="ARBA00022475"/>
    </source>
</evidence>
<evidence type="ECO:0000313" key="13">
    <source>
        <dbReference type="Proteomes" id="UP001054820"/>
    </source>
</evidence>
<dbReference type="Pfam" id="PF02050">
    <property type="entry name" value="FliJ"/>
    <property type="match status" value="1"/>
</dbReference>
<evidence type="ECO:0000256" key="6">
    <source>
        <dbReference type="ARBA" id="ARBA00022500"/>
    </source>
</evidence>
<comment type="subcellular location">
    <subcellularLocation>
        <location evidence="1">Cell membrane</location>
        <topology evidence="1">Peripheral membrane protein</topology>
        <orientation evidence="1">Cytoplasmic side</orientation>
    </subcellularLocation>
</comment>
<sequence length="149" mass="16909">MASRLQRIKKIIELAEVELDQAAQTFALMQSKLADAQSQLSSLESYQAEYAKKPSSVSQISPIQLQTHNAFADKLVQAVFAQSNQVAESHKMVELAQQNWIEKRSRVKALEALAKRIQNNDSIKLNKQEQRMMDELASQKYLQDTNGFI</sequence>
<gene>
    <name evidence="12" type="ORF">THMIRHAM_07770</name>
</gene>
<dbReference type="RefSeq" id="WP_237263789.1">
    <property type="nucleotide sequence ID" value="NZ_AP024202.1"/>
</dbReference>
<dbReference type="EMBL" id="AP024202">
    <property type="protein sequence ID" value="BCN92992.1"/>
    <property type="molecule type" value="Genomic_DNA"/>
</dbReference>
<accession>A0ABN6CVE4</accession>
<evidence type="ECO:0000256" key="1">
    <source>
        <dbReference type="ARBA" id="ARBA00004413"/>
    </source>
</evidence>
<evidence type="ECO:0000256" key="7">
    <source>
        <dbReference type="ARBA" id="ARBA00022795"/>
    </source>
</evidence>
<dbReference type="NCBIfam" id="TIGR02473">
    <property type="entry name" value="flagell_FliJ"/>
    <property type="match status" value="1"/>
</dbReference>
<dbReference type="Proteomes" id="UP001054820">
    <property type="component" value="Chromosome"/>
</dbReference>
<keyword evidence="13" id="KW-1185">Reference proteome</keyword>